<evidence type="ECO:0000256" key="1">
    <source>
        <dbReference type="SAM" id="MobiDB-lite"/>
    </source>
</evidence>
<evidence type="ECO:0000313" key="2">
    <source>
        <dbReference type="EMBL" id="CAA7267382.1"/>
    </source>
</evidence>
<proteinExistence type="predicted"/>
<feature type="region of interest" description="Disordered" evidence="1">
    <location>
        <begin position="32"/>
        <end position="88"/>
    </location>
</feature>
<dbReference type="Proteomes" id="UP000467700">
    <property type="component" value="Unassembled WGS sequence"/>
</dbReference>
<gene>
    <name evidence="2" type="ORF">AAE3_LOCUS9655</name>
</gene>
<dbReference type="EMBL" id="CACVBS010000059">
    <property type="protein sequence ID" value="CAA7267382.1"/>
    <property type="molecule type" value="Genomic_DNA"/>
</dbReference>
<sequence>MAMQIVKELDKWSGASSGERQWALMSYLKGFNTEPARGTDEPGQSQSDPKAAGKRHCKEVEDLIEQLSKGGNKAKSDGEDEHLTQGLPDGIPLSQWDQILRGESVNFNQFFASKHFPDGKQQVRNGSDWSAAFRKAKRAITFLFPHWQEELDKYKEHIEDLFATKQDSAHG</sequence>
<name>A0A8S0X547_CYCAE</name>
<dbReference type="AlphaFoldDB" id="A0A8S0X547"/>
<organism evidence="2 3">
    <name type="scientific">Cyclocybe aegerita</name>
    <name type="common">Black poplar mushroom</name>
    <name type="synonym">Agrocybe aegerita</name>
    <dbReference type="NCBI Taxonomy" id="1973307"/>
    <lineage>
        <taxon>Eukaryota</taxon>
        <taxon>Fungi</taxon>
        <taxon>Dikarya</taxon>
        <taxon>Basidiomycota</taxon>
        <taxon>Agaricomycotina</taxon>
        <taxon>Agaricomycetes</taxon>
        <taxon>Agaricomycetidae</taxon>
        <taxon>Agaricales</taxon>
        <taxon>Agaricineae</taxon>
        <taxon>Bolbitiaceae</taxon>
        <taxon>Cyclocybe</taxon>
    </lineage>
</organism>
<protein>
    <submittedName>
        <fullName evidence="2">Uncharacterized protein</fullName>
    </submittedName>
</protein>
<comment type="caution">
    <text evidence="2">The sequence shown here is derived from an EMBL/GenBank/DDBJ whole genome shotgun (WGS) entry which is preliminary data.</text>
</comment>
<evidence type="ECO:0000313" key="3">
    <source>
        <dbReference type="Proteomes" id="UP000467700"/>
    </source>
</evidence>
<dbReference type="OrthoDB" id="2355984at2759"/>
<feature type="compositionally biased region" description="Basic and acidic residues" evidence="1">
    <location>
        <begin position="74"/>
        <end position="83"/>
    </location>
</feature>
<reference evidence="2 3" key="1">
    <citation type="submission" date="2020-01" db="EMBL/GenBank/DDBJ databases">
        <authorList>
            <person name="Gupta K D."/>
        </authorList>
    </citation>
    <scope>NUCLEOTIDE SEQUENCE [LARGE SCALE GENOMIC DNA]</scope>
</reference>
<accession>A0A8S0X547</accession>
<keyword evidence="3" id="KW-1185">Reference proteome</keyword>